<accession>W4RN79</accession>
<evidence type="ECO:0000313" key="2">
    <source>
        <dbReference type="EMBL" id="GAE45044.1"/>
    </source>
</evidence>
<reference evidence="2 3" key="1">
    <citation type="submission" date="2013-12" db="EMBL/GenBank/DDBJ databases">
        <title>NBRP : Genome information of microbial organism related human and environment.</title>
        <authorList>
            <person name="Hattori M."/>
            <person name="Oshima K."/>
            <person name="Inaba H."/>
            <person name="Suda W."/>
            <person name="Sakamoto M."/>
            <person name="Iino T."/>
            <person name="Kitahara M."/>
            <person name="Oshida Y."/>
            <person name="Iida T."/>
            <person name="Kudo T."/>
            <person name="Itoh T."/>
            <person name="Ahmed I."/>
            <person name="Ohkuma M."/>
        </authorList>
    </citation>
    <scope>NUCLEOTIDE SEQUENCE [LARGE SCALE GENOMIC DNA]</scope>
    <source>
        <strain evidence="2 3">JCM 21738</strain>
    </source>
</reference>
<dbReference type="AlphaFoldDB" id="W4RN79"/>
<evidence type="ECO:0000256" key="1">
    <source>
        <dbReference type="SAM" id="MobiDB-lite"/>
    </source>
</evidence>
<keyword evidence="3" id="KW-1185">Reference proteome</keyword>
<organism evidence="2 3">
    <name type="scientific">Mesobacillus boroniphilus JCM 21738</name>
    <dbReference type="NCBI Taxonomy" id="1294265"/>
    <lineage>
        <taxon>Bacteria</taxon>
        <taxon>Bacillati</taxon>
        <taxon>Bacillota</taxon>
        <taxon>Bacilli</taxon>
        <taxon>Bacillales</taxon>
        <taxon>Bacillaceae</taxon>
        <taxon>Mesobacillus</taxon>
    </lineage>
</organism>
<dbReference type="Proteomes" id="UP000018949">
    <property type="component" value="Unassembled WGS sequence"/>
</dbReference>
<evidence type="ECO:0000313" key="3">
    <source>
        <dbReference type="Proteomes" id="UP000018949"/>
    </source>
</evidence>
<dbReference type="EMBL" id="BAUW01000015">
    <property type="protein sequence ID" value="GAE45044.1"/>
    <property type="molecule type" value="Genomic_DNA"/>
</dbReference>
<protein>
    <recommendedName>
        <fullName evidence="4">Foldase protein PrsA</fullName>
    </recommendedName>
</protein>
<sequence>MMAAGLILGGCQKDQQELVAKNNSSEQKAKAEESSNDGFHADDKVVTINGKVLSYEDLQFYQLMNKIDIELNRAVDEKNLQGEELKEKMDYWDEQSKYHDNFNVNLSKMMEQHTMYLLAREKGLDVESAEVGGTIDEFKAKVNQNEAASQLVSAYPDDAYKNRLNSYFTEKLLTLQIHETLKADVVKEKPNASEKEVAFDTAKNYEELYQSQIASLEIKINAADHE</sequence>
<proteinExistence type="predicted"/>
<name>W4RN79_9BACI</name>
<comment type="caution">
    <text evidence="2">The sequence shown here is derived from an EMBL/GenBank/DDBJ whole genome shotgun (WGS) entry which is preliminary data.</text>
</comment>
<feature type="region of interest" description="Disordered" evidence="1">
    <location>
        <begin position="18"/>
        <end position="37"/>
    </location>
</feature>
<feature type="compositionally biased region" description="Basic and acidic residues" evidence="1">
    <location>
        <begin position="27"/>
        <end position="37"/>
    </location>
</feature>
<gene>
    <name evidence="2" type="ORF">JCM21738_1813</name>
</gene>
<evidence type="ECO:0008006" key="4">
    <source>
        <dbReference type="Google" id="ProtNLM"/>
    </source>
</evidence>